<dbReference type="EMBL" id="CP033924">
    <property type="protein sequence ID" value="AZA82096.1"/>
    <property type="molecule type" value="Genomic_DNA"/>
</dbReference>
<dbReference type="AlphaFoldDB" id="A0A3G6RHI6"/>
<evidence type="ECO:0000313" key="2">
    <source>
        <dbReference type="EMBL" id="PNW14227.1"/>
    </source>
</evidence>
<protein>
    <recommendedName>
        <fullName evidence="5">Lipocalin-like domain-containing protein</fullName>
    </recommendedName>
</protein>
<dbReference type="Proteomes" id="UP000279972">
    <property type="component" value="Chromosome"/>
</dbReference>
<dbReference type="EMBL" id="PPEH01000003">
    <property type="protein sequence ID" value="PNW14227.1"/>
    <property type="molecule type" value="Genomic_DNA"/>
</dbReference>
<accession>A0A3G6RHI6</accession>
<sequence length="159" mass="18612">MFLLPMKKSICIILLSFFTITFVKSQDRVSNPLLLQTWKLKKLDTYIYTFERKDVFDNKSFGIRFKENGKMQANLPQAGDRSGFMEDFSNKKLKFERYTGEWKKTSDSTLTVIFSSNSSMNGNFIISRLTSGDLKLKRLFDAKTEKKMDSIRREKNILD</sequence>
<organism evidence="2 3">
    <name type="scientific">Chryseobacterium lactis</name>
    <dbReference type="NCBI Taxonomy" id="1241981"/>
    <lineage>
        <taxon>Bacteria</taxon>
        <taxon>Pseudomonadati</taxon>
        <taxon>Bacteroidota</taxon>
        <taxon>Flavobacteriia</taxon>
        <taxon>Flavobacteriales</taxon>
        <taxon>Weeksellaceae</taxon>
        <taxon>Chryseobacterium group</taxon>
        <taxon>Chryseobacterium</taxon>
    </lineage>
</organism>
<reference evidence="2 3" key="1">
    <citation type="submission" date="2018-01" db="EMBL/GenBank/DDBJ databases">
        <title>Draft genome sequences of Chryseobacterium lactis NCTC11390, Chryseobacterium oncorhynchi 701B-08, and Chryseobacterium viscerum 687B-08.</title>
        <authorList>
            <person name="Jeong J.-J."/>
            <person name="Lee Y.J."/>
            <person name="Park B."/>
            <person name="Choi I.-G."/>
            <person name="Kim K.D."/>
        </authorList>
    </citation>
    <scope>NUCLEOTIDE SEQUENCE [LARGE SCALE GENOMIC DNA]</scope>
    <source>
        <strain evidence="2 3">NCTC11390</strain>
    </source>
</reference>
<keyword evidence="4" id="KW-1185">Reference proteome</keyword>
<reference evidence="1 4" key="2">
    <citation type="submission" date="2018-11" db="EMBL/GenBank/DDBJ databases">
        <title>Proposal to divide the Flavobacteriaceae and reorganize its genera based on Amino Acid Identity values calculated from whole genome sequences.</title>
        <authorList>
            <person name="Nicholson A.C."/>
            <person name="Gulvik C.A."/>
            <person name="Whitney A.M."/>
            <person name="Humrighouse B.W."/>
            <person name="Bell M."/>
            <person name="Holmes B."/>
            <person name="Steigerwalt A.G."/>
            <person name="Villarma A."/>
            <person name="Sheth M."/>
            <person name="Batra D."/>
            <person name="Pryor J."/>
            <person name="Bernardet J.-F."/>
            <person name="Hugo C."/>
            <person name="Kampfer P."/>
            <person name="Newman J."/>
            <person name="McQuiston J.R."/>
        </authorList>
    </citation>
    <scope>NUCLEOTIDE SEQUENCE [LARGE SCALE GENOMIC DNA]</scope>
    <source>
        <strain evidence="1 4">KC_1864</strain>
    </source>
</reference>
<evidence type="ECO:0000313" key="1">
    <source>
        <dbReference type="EMBL" id="AZA82096.1"/>
    </source>
</evidence>
<name>A0A3G6RHI6_CHRLC</name>
<dbReference type="Proteomes" id="UP000236262">
    <property type="component" value="Unassembled WGS sequence"/>
</dbReference>
<gene>
    <name evidence="2" type="ORF">C1637_10330</name>
    <name evidence="1" type="ORF">EG342_09365</name>
</gene>
<evidence type="ECO:0000313" key="4">
    <source>
        <dbReference type="Proteomes" id="UP000279972"/>
    </source>
</evidence>
<dbReference type="KEGG" id="clac:EG342_09365"/>
<evidence type="ECO:0000313" key="3">
    <source>
        <dbReference type="Proteomes" id="UP000236262"/>
    </source>
</evidence>
<proteinExistence type="predicted"/>
<evidence type="ECO:0008006" key="5">
    <source>
        <dbReference type="Google" id="ProtNLM"/>
    </source>
</evidence>